<keyword evidence="4" id="KW-1185">Reference proteome</keyword>
<organism evidence="2 4">
    <name type="scientific">Medicago truncatula</name>
    <name type="common">Barrel medic</name>
    <name type="synonym">Medicago tribuloides</name>
    <dbReference type="NCBI Taxonomy" id="3880"/>
    <lineage>
        <taxon>Eukaryota</taxon>
        <taxon>Viridiplantae</taxon>
        <taxon>Streptophyta</taxon>
        <taxon>Embryophyta</taxon>
        <taxon>Tracheophyta</taxon>
        <taxon>Spermatophyta</taxon>
        <taxon>Magnoliopsida</taxon>
        <taxon>eudicotyledons</taxon>
        <taxon>Gunneridae</taxon>
        <taxon>Pentapetalae</taxon>
        <taxon>rosids</taxon>
        <taxon>fabids</taxon>
        <taxon>Fabales</taxon>
        <taxon>Fabaceae</taxon>
        <taxon>Papilionoideae</taxon>
        <taxon>50 kb inversion clade</taxon>
        <taxon>NPAAA clade</taxon>
        <taxon>Hologalegina</taxon>
        <taxon>IRL clade</taxon>
        <taxon>Trifolieae</taxon>
        <taxon>Medicago</taxon>
    </lineage>
</organism>
<dbReference type="EnsemblPlants" id="AES64425">
    <property type="protein sequence ID" value="AES64425"/>
    <property type="gene ID" value="MTR_2g025250"/>
</dbReference>
<sequence>MENESSDPFEGSEPTITLLGKPVSDRKDVRIRSVDKRTIKTPKTRHKSMQTDVKTVFLSIKDNQGSLYHLSSSAISSAY</sequence>
<proteinExistence type="predicted"/>
<evidence type="ECO:0000313" key="3">
    <source>
        <dbReference type="EnsemblPlants" id="AES64425"/>
    </source>
</evidence>
<dbReference type="PaxDb" id="3880-AES64425"/>
<gene>
    <name evidence="2" type="ordered locus">MTR_2g025250</name>
</gene>
<evidence type="ECO:0000313" key="2">
    <source>
        <dbReference type="EMBL" id="AES64425.1"/>
    </source>
</evidence>
<reference evidence="2 4" key="2">
    <citation type="journal article" date="2014" name="BMC Genomics">
        <title>An improved genome release (version Mt4.0) for the model legume Medicago truncatula.</title>
        <authorList>
            <person name="Tang H."/>
            <person name="Krishnakumar V."/>
            <person name="Bidwell S."/>
            <person name="Rosen B."/>
            <person name="Chan A."/>
            <person name="Zhou S."/>
            <person name="Gentzbittel L."/>
            <person name="Childs K.L."/>
            <person name="Yandell M."/>
            <person name="Gundlach H."/>
            <person name="Mayer K.F."/>
            <person name="Schwartz D.C."/>
            <person name="Town C.D."/>
        </authorList>
    </citation>
    <scope>GENOME REANNOTATION</scope>
    <source>
        <strain evidence="3 4">cv. Jemalong A17</strain>
    </source>
</reference>
<evidence type="ECO:0000256" key="1">
    <source>
        <dbReference type="SAM" id="MobiDB-lite"/>
    </source>
</evidence>
<feature type="region of interest" description="Disordered" evidence="1">
    <location>
        <begin position="1"/>
        <end position="23"/>
    </location>
</feature>
<dbReference type="AlphaFoldDB" id="G7ILS0"/>
<reference evidence="3" key="3">
    <citation type="submission" date="2015-04" db="UniProtKB">
        <authorList>
            <consortium name="EnsemblPlants"/>
        </authorList>
    </citation>
    <scope>IDENTIFICATION</scope>
    <source>
        <strain evidence="3">cv. Jemalong A17</strain>
    </source>
</reference>
<dbReference type="HOGENOM" id="CLU_2609605_0_0_1"/>
<name>G7ILS0_MEDTR</name>
<accession>G7ILS0</accession>
<dbReference type="Proteomes" id="UP000002051">
    <property type="component" value="Chromosome 2"/>
</dbReference>
<evidence type="ECO:0000313" key="4">
    <source>
        <dbReference type="Proteomes" id="UP000002051"/>
    </source>
</evidence>
<protein>
    <submittedName>
        <fullName evidence="2 3">Uncharacterized protein</fullName>
    </submittedName>
</protein>
<reference evidence="2 4" key="1">
    <citation type="journal article" date="2011" name="Nature">
        <title>The Medicago genome provides insight into the evolution of rhizobial symbioses.</title>
        <authorList>
            <person name="Young N.D."/>
            <person name="Debelle F."/>
            <person name="Oldroyd G.E."/>
            <person name="Geurts R."/>
            <person name="Cannon S.B."/>
            <person name="Udvardi M.K."/>
            <person name="Benedito V.A."/>
            <person name="Mayer K.F."/>
            <person name="Gouzy J."/>
            <person name="Schoof H."/>
            <person name="Van de Peer Y."/>
            <person name="Proost S."/>
            <person name="Cook D.R."/>
            <person name="Meyers B.C."/>
            <person name="Spannagl M."/>
            <person name="Cheung F."/>
            <person name="De Mita S."/>
            <person name="Krishnakumar V."/>
            <person name="Gundlach H."/>
            <person name="Zhou S."/>
            <person name="Mudge J."/>
            <person name="Bharti A.K."/>
            <person name="Murray J.D."/>
            <person name="Naoumkina M.A."/>
            <person name="Rosen B."/>
            <person name="Silverstein K.A."/>
            <person name="Tang H."/>
            <person name="Rombauts S."/>
            <person name="Zhao P.X."/>
            <person name="Zhou P."/>
            <person name="Barbe V."/>
            <person name="Bardou P."/>
            <person name="Bechner M."/>
            <person name="Bellec A."/>
            <person name="Berger A."/>
            <person name="Berges H."/>
            <person name="Bidwell S."/>
            <person name="Bisseling T."/>
            <person name="Choisne N."/>
            <person name="Couloux A."/>
            <person name="Denny R."/>
            <person name="Deshpande S."/>
            <person name="Dai X."/>
            <person name="Doyle J.J."/>
            <person name="Dudez A.M."/>
            <person name="Farmer A.D."/>
            <person name="Fouteau S."/>
            <person name="Franken C."/>
            <person name="Gibelin C."/>
            <person name="Gish J."/>
            <person name="Goldstein S."/>
            <person name="Gonzalez A.J."/>
            <person name="Green P.J."/>
            <person name="Hallab A."/>
            <person name="Hartog M."/>
            <person name="Hua A."/>
            <person name="Humphray S.J."/>
            <person name="Jeong D.H."/>
            <person name="Jing Y."/>
            <person name="Jocker A."/>
            <person name="Kenton S.M."/>
            <person name="Kim D.J."/>
            <person name="Klee K."/>
            <person name="Lai H."/>
            <person name="Lang C."/>
            <person name="Lin S."/>
            <person name="Macmil S.L."/>
            <person name="Magdelenat G."/>
            <person name="Matthews L."/>
            <person name="McCorrison J."/>
            <person name="Monaghan E.L."/>
            <person name="Mun J.H."/>
            <person name="Najar F.Z."/>
            <person name="Nicholson C."/>
            <person name="Noirot C."/>
            <person name="O'Bleness M."/>
            <person name="Paule C.R."/>
            <person name="Poulain J."/>
            <person name="Prion F."/>
            <person name="Qin B."/>
            <person name="Qu C."/>
            <person name="Retzel E.F."/>
            <person name="Riddle C."/>
            <person name="Sallet E."/>
            <person name="Samain S."/>
            <person name="Samson N."/>
            <person name="Sanders I."/>
            <person name="Saurat O."/>
            <person name="Scarpelli C."/>
            <person name="Schiex T."/>
            <person name="Segurens B."/>
            <person name="Severin A.J."/>
            <person name="Sherrier D.J."/>
            <person name="Shi R."/>
            <person name="Sims S."/>
            <person name="Singer S.R."/>
            <person name="Sinharoy S."/>
            <person name="Sterck L."/>
            <person name="Viollet A."/>
            <person name="Wang B.B."/>
            <person name="Wang K."/>
            <person name="Wang M."/>
            <person name="Wang X."/>
            <person name="Warfsmann J."/>
            <person name="Weissenbach J."/>
            <person name="White D.D."/>
            <person name="White J.D."/>
            <person name="Wiley G.B."/>
            <person name="Wincker P."/>
            <person name="Xing Y."/>
            <person name="Yang L."/>
            <person name="Yao Z."/>
            <person name="Ying F."/>
            <person name="Zhai J."/>
            <person name="Zhou L."/>
            <person name="Zuber A."/>
            <person name="Denarie J."/>
            <person name="Dixon R.A."/>
            <person name="May G.D."/>
            <person name="Schwartz D.C."/>
            <person name="Rogers J."/>
            <person name="Quetier F."/>
            <person name="Town C.D."/>
            <person name="Roe B.A."/>
        </authorList>
    </citation>
    <scope>NUCLEOTIDE SEQUENCE [LARGE SCALE GENOMIC DNA]</scope>
    <source>
        <strain evidence="2">A17</strain>
        <strain evidence="3 4">cv. Jemalong A17</strain>
    </source>
</reference>
<dbReference type="EMBL" id="CM001218">
    <property type="protein sequence ID" value="AES64425.1"/>
    <property type="molecule type" value="Genomic_DNA"/>
</dbReference>